<feature type="compositionally biased region" description="Polar residues" evidence="1">
    <location>
        <begin position="471"/>
        <end position="491"/>
    </location>
</feature>
<feature type="region of interest" description="Disordered" evidence="1">
    <location>
        <begin position="215"/>
        <end position="301"/>
    </location>
</feature>
<accession>A0AAE1E6U6</accession>
<feature type="compositionally biased region" description="Basic and acidic residues" evidence="1">
    <location>
        <begin position="237"/>
        <end position="246"/>
    </location>
</feature>
<feature type="region of interest" description="Disordered" evidence="1">
    <location>
        <begin position="520"/>
        <end position="569"/>
    </location>
</feature>
<dbReference type="AlphaFoldDB" id="A0AAE1E6U6"/>
<feature type="region of interest" description="Disordered" evidence="1">
    <location>
        <begin position="465"/>
        <end position="491"/>
    </location>
</feature>
<feature type="compositionally biased region" description="Polar residues" evidence="1">
    <location>
        <begin position="74"/>
        <end position="86"/>
    </location>
</feature>
<feature type="compositionally biased region" description="Gly residues" evidence="1">
    <location>
        <begin position="338"/>
        <end position="347"/>
    </location>
</feature>
<feature type="region of interest" description="Disordered" evidence="1">
    <location>
        <begin position="313"/>
        <end position="433"/>
    </location>
</feature>
<feature type="region of interest" description="Disordered" evidence="1">
    <location>
        <begin position="1"/>
        <end position="170"/>
    </location>
</feature>
<proteinExistence type="predicted"/>
<feature type="compositionally biased region" description="Pro residues" evidence="1">
    <location>
        <begin position="120"/>
        <end position="140"/>
    </location>
</feature>
<feature type="compositionally biased region" description="Polar residues" evidence="1">
    <location>
        <begin position="93"/>
        <end position="106"/>
    </location>
</feature>
<feature type="compositionally biased region" description="Gly residues" evidence="1">
    <location>
        <begin position="550"/>
        <end position="563"/>
    </location>
</feature>
<dbReference type="Proteomes" id="UP001283361">
    <property type="component" value="Unassembled WGS sequence"/>
</dbReference>
<evidence type="ECO:0000313" key="3">
    <source>
        <dbReference type="Proteomes" id="UP001283361"/>
    </source>
</evidence>
<sequence length="709" mass="75964">MDPMKENHRNHVTRQQHQQEHHLYHQHQQQHISPPVVPTASVSAADRYFPSSNHFASSLPSPQPALPPQPQQSHSVTGPSVPTLTGQRPYRHPQTQSSFGEQSSMLQHIPPASSSSPAASPTPPTLSPPSPSSPLPPMSPSPTSLSSASFTLTPLPPPLPSSGTTTTIDDQDYTCSPTAATVPSCTAAASPVDSCTTMSLSDSFVSQSASLCFQPNTDLSPTPPQHYTDSYYTPTEHGGDIDKQTSEDVFSYPQPSKSDSEGRKEQSPDKAKVIQPCHYQRLPYHIRSRPRPQRWESKSLLSPSAPLENLCEEDAAGTVRCRKSSSGSTTRLENGRETGYGSGGGGVHSSESGSFSAVSSSGSLDGVGGFSNRGPLKAQTNKRDGVKCKQKKSRPLSETRDNLLDQATPIERPTICKRLSTPDLTGTAGSTSGAVGWSVHSSGHSAGVRTAVMVSRRGYKHEVVRAKPGEDSSSNYYSERQRLLSSPKHSSSYPVLKRLAAPPGNSHTSSKFGGVDGFLEEGESPGTGELRLGKQHRHNSDTTVTRGPLYGVGGGGGGDGGGPRMSSMVKSGSFLRQLGDRLWSPLKRGADLTLALRRSVDREDTDITSPLTPPSPPSYGSSKADRSPGSIGSDVITQEVSRSKGRDPCSEDIEDRALKGGAKALLIQKRKQSSRRGTAEVDILWAGLEFPVCPIVDRLHQSWRRQLIR</sequence>
<evidence type="ECO:0000256" key="1">
    <source>
        <dbReference type="SAM" id="MobiDB-lite"/>
    </source>
</evidence>
<dbReference type="EMBL" id="JAWDGP010001084">
    <property type="protein sequence ID" value="KAK3795013.1"/>
    <property type="molecule type" value="Genomic_DNA"/>
</dbReference>
<feature type="compositionally biased region" description="Low complexity" evidence="1">
    <location>
        <begin position="348"/>
        <end position="364"/>
    </location>
</feature>
<feature type="compositionally biased region" description="Low complexity" evidence="1">
    <location>
        <begin position="141"/>
        <end position="153"/>
    </location>
</feature>
<feature type="region of interest" description="Disordered" evidence="1">
    <location>
        <begin position="602"/>
        <end position="652"/>
    </location>
</feature>
<feature type="compositionally biased region" description="Low complexity" evidence="1">
    <location>
        <begin position="110"/>
        <end position="119"/>
    </location>
</feature>
<evidence type="ECO:0000313" key="2">
    <source>
        <dbReference type="EMBL" id="KAK3795013.1"/>
    </source>
</evidence>
<feature type="compositionally biased region" description="Basic and acidic residues" evidence="1">
    <location>
        <begin position="258"/>
        <end position="272"/>
    </location>
</feature>
<name>A0AAE1E6U6_9GAST</name>
<feature type="compositionally biased region" description="Polar residues" evidence="1">
    <location>
        <begin position="215"/>
        <end position="233"/>
    </location>
</feature>
<comment type="caution">
    <text evidence="2">The sequence shown here is derived from an EMBL/GenBank/DDBJ whole genome shotgun (WGS) entry which is preliminary data.</text>
</comment>
<protein>
    <submittedName>
        <fullName evidence="2">Uncharacterized protein</fullName>
    </submittedName>
</protein>
<gene>
    <name evidence="2" type="ORF">RRG08_019778</name>
</gene>
<keyword evidence="3" id="KW-1185">Reference proteome</keyword>
<organism evidence="2 3">
    <name type="scientific">Elysia crispata</name>
    <name type="common">lettuce slug</name>
    <dbReference type="NCBI Taxonomy" id="231223"/>
    <lineage>
        <taxon>Eukaryota</taxon>
        <taxon>Metazoa</taxon>
        <taxon>Spiralia</taxon>
        <taxon>Lophotrochozoa</taxon>
        <taxon>Mollusca</taxon>
        <taxon>Gastropoda</taxon>
        <taxon>Heterobranchia</taxon>
        <taxon>Euthyneura</taxon>
        <taxon>Panpulmonata</taxon>
        <taxon>Sacoglossa</taxon>
        <taxon>Placobranchoidea</taxon>
        <taxon>Plakobranchidae</taxon>
        <taxon>Elysia</taxon>
    </lineage>
</organism>
<feature type="compositionally biased region" description="Pro residues" evidence="1">
    <location>
        <begin position="61"/>
        <end position="70"/>
    </location>
</feature>
<reference evidence="2" key="1">
    <citation type="journal article" date="2023" name="G3 (Bethesda)">
        <title>A reference genome for the long-term kleptoplast-retaining sea slug Elysia crispata morphotype clarki.</title>
        <authorList>
            <person name="Eastman K.E."/>
            <person name="Pendleton A.L."/>
            <person name="Shaikh M.A."/>
            <person name="Suttiyut T."/>
            <person name="Ogas R."/>
            <person name="Tomko P."/>
            <person name="Gavelis G."/>
            <person name="Widhalm J.R."/>
            <person name="Wisecaver J.H."/>
        </authorList>
    </citation>
    <scope>NUCLEOTIDE SEQUENCE</scope>
    <source>
        <strain evidence="2">ECLA1</strain>
    </source>
</reference>